<dbReference type="GO" id="GO:0004726">
    <property type="term" value="F:non-membrane spanning protein tyrosine phosphatase activity"/>
    <property type="evidence" value="ECO:0007669"/>
    <property type="project" value="InterPro"/>
</dbReference>
<dbReference type="PRINTS" id="PR00700">
    <property type="entry name" value="PRTYPHPHTASE"/>
</dbReference>
<evidence type="ECO:0000256" key="5">
    <source>
        <dbReference type="ARBA" id="ARBA00022801"/>
    </source>
</evidence>
<dbReference type="InterPro" id="IPR003595">
    <property type="entry name" value="Tyr_Pase_cat"/>
</dbReference>
<dbReference type="InterPro" id="IPR000242">
    <property type="entry name" value="PTP_cat"/>
</dbReference>
<reference evidence="11" key="1">
    <citation type="submission" date="2023-06" db="EMBL/GenBank/DDBJ databases">
        <title>Male Hemibagrus guttatus genome.</title>
        <authorList>
            <person name="Bian C."/>
        </authorList>
    </citation>
    <scope>NUCLEOTIDE SEQUENCE</scope>
    <source>
        <strain evidence="11">Male_cb2023</strain>
        <tissue evidence="11">Muscle</tissue>
    </source>
</reference>
<dbReference type="PANTHER" id="PTHR45983">
    <property type="entry name" value="TYROSINE PHOSPHATSE N18, PUTATIVE-RELATED"/>
    <property type="match status" value="1"/>
</dbReference>
<feature type="compositionally biased region" description="Polar residues" evidence="8">
    <location>
        <begin position="629"/>
        <end position="638"/>
    </location>
</feature>
<dbReference type="Gene3D" id="3.90.190.10">
    <property type="entry name" value="Protein tyrosine phosphatase superfamily"/>
    <property type="match status" value="1"/>
</dbReference>
<sequence>MELQAQLLRSFLAQFASKEATSAHEDSAYAVEFLKLKRQSTKYRTEKTYSTKTAERQENVKKNRYKDIVPFDHSRVKLSLNTSKNDTDYINANFIRGVFGPTEYIATQGPLPHTVLDFWRMLWEYNVQVIVMACREFEMGRKKCERYWPETLVDVFVCEPFTIYCESEENKGDYLIRSLKVTFKNCSREHDEEHKHVQPCFSQQSSRTLKQLHYMNWPDHGVPDSIPPILELLQDMHVFQTQDDVPFCIHCSAGCGRTGVLCVIDYTWNLLKKQMIPEDFDIYDLVQNMRTQRPSIVQTKEQYELVYRAITFLFEKHLQLMESSSKKKEVPAAPPAIPVDWESEVSDFSESEEELEPVEENSLHPCYDPRYQEKEFAREFSNYVAQSGVSQALPPHLQSPSSSDPKRTTVDRLNGMKNWAMSKISPRATATSQLQKTDTGYQKSQNTKPYPVQEADFGYQKSQTPQPPSLQETCLGHQRSQILEPPLLLQTDLGYRKSQILEPPPLQQTDLGHQKSQILEPPPVQPTDPGFRKAQIPKPPRIQKTDLGCRKSQTLEPPPVQETDVGHQKSNIFKHALLKQTDMECQKSQIVEPPPVQQTDLTYFKSQIPKPPRPQTTDLGRHNPHIPETATTDQNQHNDTLKSDNYIRPTPVQESSPHRTHQTEMCNDGAPVQTPSVCLTVEDPYFGSDSAMSPEPKEFTEAAPLFTENLCYISPTLTLKTIELPMQDNCMGVTMPISDDDNPPPLPERTPESYILANEVTDVDDVGDKGDTANMDVNQSLSLVIPPDTFSTNEGGSPPSPAPPLPERTPESFEMANDKDLLQNAVQEKPQETVLRVGKSSEWSGNSNLEVPDFTRSWSRSKSLKARLSLNVSVNIHSFAPLHIPSKEPTVSLTPLPDRTPDSFLMDASNTQASLTPPLPRRTPESYIVVTEEDQSNSAPCQSDTVQQRHRLGTSSEWGGNSQPRMLVNEMSRSRSVKVKSSKQAECLSVVPLPDPDGGASAEPVLSIPQDQTSLDSRRPAVEQPEKTSVPKKCRTKVLLFDSLRLWKGKQKSLAFYKAYSKHVMFPLQRKRLLCLLLFLQTMELLQDSNLVLEHVLGNPKDPEGNLKHGCKSDRTGSVSWWSMFMVMEDLPAYISFQFDGKKTDIPEDKREKEIN</sequence>
<evidence type="ECO:0000256" key="1">
    <source>
        <dbReference type="ARBA" id="ARBA00004496"/>
    </source>
</evidence>
<dbReference type="SMART" id="SM00404">
    <property type="entry name" value="PTPc_motif"/>
    <property type="match status" value="1"/>
</dbReference>
<dbReference type="GO" id="GO:0005737">
    <property type="term" value="C:cytoplasm"/>
    <property type="evidence" value="ECO:0007669"/>
    <property type="project" value="UniProtKB-SubCell"/>
</dbReference>
<dbReference type="FunFam" id="3.90.190.10:FF:000045">
    <property type="entry name" value="Tyrosine-protein phosphatase non-receptor type 12"/>
    <property type="match status" value="1"/>
</dbReference>
<gene>
    <name evidence="11" type="ORF">QTP70_016219</name>
</gene>
<feature type="region of interest" description="Disordered" evidence="8">
    <location>
        <begin position="786"/>
        <end position="811"/>
    </location>
</feature>
<evidence type="ECO:0000259" key="10">
    <source>
        <dbReference type="PROSITE" id="PS50056"/>
    </source>
</evidence>
<dbReference type="Pfam" id="PF00102">
    <property type="entry name" value="Y_phosphatase"/>
    <property type="match status" value="1"/>
</dbReference>
<dbReference type="PROSITE" id="PS00383">
    <property type="entry name" value="TYR_PHOSPHATASE_1"/>
    <property type="match status" value="1"/>
</dbReference>
<evidence type="ECO:0000256" key="8">
    <source>
        <dbReference type="SAM" id="MobiDB-lite"/>
    </source>
</evidence>
<feature type="compositionally biased region" description="Pro residues" evidence="8">
    <location>
        <begin position="798"/>
        <end position="807"/>
    </location>
</feature>
<dbReference type="InterPro" id="IPR016130">
    <property type="entry name" value="Tyr_Pase_AS"/>
</dbReference>
<dbReference type="EMBL" id="JAUCMX010000017">
    <property type="protein sequence ID" value="KAK3518961.1"/>
    <property type="molecule type" value="Genomic_DNA"/>
</dbReference>
<evidence type="ECO:0000256" key="6">
    <source>
        <dbReference type="ARBA" id="ARBA00022912"/>
    </source>
</evidence>
<feature type="region of interest" description="Disordered" evidence="8">
    <location>
        <begin position="992"/>
        <end position="1029"/>
    </location>
</feature>
<feature type="region of interest" description="Disordered" evidence="8">
    <location>
        <begin position="389"/>
        <end position="449"/>
    </location>
</feature>
<keyword evidence="12" id="KW-1185">Reference proteome</keyword>
<comment type="similarity">
    <text evidence="7">Belongs to the protein-tyrosine phosphatase family. Non-receptor class 4 subfamily.</text>
</comment>
<evidence type="ECO:0000256" key="3">
    <source>
        <dbReference type="ARBA" id="ARBA00022490"/>
    </source>
</evidence>
<keyword evidence="4" id="KW-0597">Phosphoprotein</keyword>
<keyword evidence="3" id="KW-0963">Cytoplasm</keyword>
<organism evidence="11 12">
    <name type="scientific">Hemibagrus guttatus</name>
    <dbReference type="NCBI Taxonomy" id="175788"/>
    <lineage>
        <taxon>Eukaryota</taxon>
        <taxon>Metazoa</taxon>
        <taxon>Chordata</taxon>
        <taxon>Craniata</taxon>
        <taxon>Vertebrata</taxon>
        <taxon>Euteleostomi</taxon>
        <taxon>Actinopterygii</taxon>
        <taxon>Neopterygii</taxon>
        <taxon>Teleostei</taxon>
        <taxon>Ostariophysi</taxon>
        <taxon>Siluriformes</taxon>
        <taxon>Bagridae</taxon>
        <taxon>Hemibagrus</taxon>
    </lineage>
</organism>
<evidence type="ECO:0000256" key="4">
    <source>
        <dbReference type="ARBA" id="ARBA00022553"/>
    </source>
</evidence>
<feature type="region of interest" description="Disordered" evidence="8">
    <location>
        <begin position="606"/>
        <end position="669"/>
    </location>
</feature>
<feature type="domain" description="Tyrosine specific protein phosphatases" evidence="10">
    <location>
        <begin position="230"/>
        <end position="304"/>
    </location>
</feature>
<dbReference type="EC" id="3.1.3.48" evidence="2"/>
<dbReference type="InterPro" id="IPR047170">
    <property type="entry name" value="PTN12/18/22"/>
</dbReference>
<feature type="compositionally biased region" description="Polar residues" evidence="8">
    <location>
        <begin position="428"/>
        <end position="448"/>
    </location>
</feature>
<dbReference type="Proteomes" id="UP001274896">
    <property type="component" value="Unassembled WGS sequence"/>
</dbReference>
<dbReference type="GO" id="GO:0050868">
    <property type="term" value="P:negative regulation of T cell activation"/>
    <property type="evidence" value="ECO:0007669"/>
    <property type="project" value="TreeGrafter"/>
</dbReference>
<accession>A0AAE0QEF5</accession>
<dbReference type="AlphaFoldDB" id="A0AAE0QEF5"/>
<dbReference type="PROSITE" id="PS50055">
    <property type="entry name" value="TYR_PHOSPHATASE_PTP"/>
    <property type="match status" value="1"/>
</dbReference>
<evidence type="ECO:0000313" key="11">
    <source>
        <dbReference type="EMBL" id="KAK3518961.1"/>
    </source>
</evidence>
<feature type="domain" description="Tyrosine-protein phosphatase" evidence="9">
    <location>
        <begin position="29"/>
        <end position="313"/>
    </location>
</feature>
<dbReference type="GO" id="GO:0050852">
    <property type="term" value="P:T cell receptor signaling pathway"/>
    <property type="evidence" value="ECO:0007669"/>
    <property type="project" value="TreeGrafter"/>
</dbReference>
<feature type="region of interest" description="Disordered" evidence="8">
    <location>
        <begin position="520"/>
        <end position="545"/>
    </location>
</feature>
<dbReference type="PROSITE" id="PS50056">
    <property type="entry name" value="TYR_PHOSPHATASE_2"/>
    <property type="match status" value="1"/>
</dbReference>
<dbReference type="InterPro" id="IPR029021">
    <property type="entry name" value="Prot-tyrosine_phosphatase-like"/>
</dbReference>
<dbReference type="SUPFAM" id="SSF52799">
    <property type="entry name" value="(Phosphotyrosine protein) phosphatases II"/>
    <property type="match status" value="1"/>
</dbReference>
<proteinExistence type="inferred from homology"/>
<keyword evidence="5" id="KW-0378">Hydrolase</keyword>
<dbReference type="InterPro" id="IPR000387">
    <property type="entry name" value="Tyr_Pase_dom"/>
</dbReference>
<evidence type="ECO:0000256" key="2">
    <source>
        <dbReference type="ARBA" id="ARBA00013064"/>
    </source>
</evidence>
<evidence type="ECO:0000259" key="9">
    <source>
        <dbReference type="PROSITE" id="PS50055"/>
    </source>
</evidence>
<name>A0AAE0QEF5_9TELE</name>
<dbReference type="SMART" id="SM00194">
    <property type="entry name" value="PTPc"/>
    <property type="match status" value="1"/>
</dbReference>
<dbReference type="PANTHER" id="PTHR45983:SF1">
    <property type="entry name" value="TYROSINE-PROTEIN PHOSPHATASE NON-RECEPTOR TYPE 22"/>
    <property type="match status" value="1"/>
</dbReference>
<comment type="caution">
    <text evidence="11">The sequence shown here is derived from an EMBL/GenBank/DDBJ whole genome shotgun (WGS) entry which is preliminary data.</text>
</comment>
<keyword evidence="6" id="KW-0904">Protein phosphatase</keyword>
<evidence type="ECO:0000313" key="12">
    <source>
        <dbReference type="Proteomes" id="UP001274896"/>
    </source>
</evidence>
<dbReference type="GO" id="GO:0005634">
    <property type="term" value="C:nucleus"/>
    <property type="evidence" value="ECO:0007669"/>
    <property type="project" value="TreeGrafter"/>
</dbReference>
<protein>
    <recommendedName>
        <fullName evidence="2">protein-tyrosine-phosphatase</fullName>
        <ecNumber evidence="2">3.1.3.48</ecNumber>
    </recommendedName>
</protein>
<evidence type="ECO:0000256" key="7">
    <source>
        <dbReference type="ARBA" id="ARBA00034734"/>
    </source>
</evidence>
<comment type="subcellular location">
    <subcellularLocation>
        <location evidence="1">Cytoplasm</location>
    </subcellularLocation>
</comment>
<feature type="compositionally biased region" description="Basic and acidic residues" evidence="8">
    <location>
        <begin position="1016"/>
        <end position="1026"/>
    </location>
</feature>